<proteinExistence type="predicted"/>
<dbReference type="EMBL" id="JADNRY010000197">
    <property type="protein sequence ID" value="KAF9061575.1"/>
    <property type="molecule type" value="Genomic_DNA"/>
</dbReference>
<organism evidence="1 2">
    <name type="scientific">Rhodocollybia butyracea</name>
    <dbReference type="NCBI Taxonomy" id="206335"/>
    <lineage>
        <taxon>Eukaryota</taxon>
        <taxon>Fungi</taxon>
        <taxon>Dikarya</taxon>
        <taxon>Basidiomycota</taxon>
        <taxon>Agaricomycotina</taxon>
        <taxon>Agaricomycetes</taxon>
        <taxon>Agaricomycetidae</taxon>
        <taxon>Agaricales</taxon>
        <taxon>Marasmiineae</taxon>
        <taxon>Omphalotaceae</taxon>
        <taxon>Rhodocollybia</taxon>
    </lineage>
</organism>
<evidence type="ECO:0008006" key="3">
    <source>
        <dbReference type="Google" id="ProtNLM"/>
    </source>
</evidence>
<dbReference type="AlphaFoldDB" id="A0A9P5TZJ3"/>
<comment type="caution">
    <text evidence="1">The sequence shown here is derived from an EMBL/GenBank/DDBJ whole genome shotgun (WGS) entry which is preliminary data.</text>
</comment>
<accession>A0A9P5TZJ3</accession>
<name>A0A9P5TZJ3_9AGAR</name>
<dbReference type="SUPFAM" id="SSF51197">
    <property type="entry name" value="Clavaminate synthase-like"/>
    <property type="match status" value="1"/>
</dbReference>
<dbReference type="Proteomes" id="UP000772434">
    <property type="component" value="Unassembled WGS sequence"/>
</dbReference>
<protein>
    <recommendedName>
        <fullName evidence="3">Phytanoyl-CoA dioxygenase</fullName>
    </recommendedName>
</protein>
<evidence type="ECO:0000313" key="1">
    <source>
        <dbReference type="EMBL" id="KAF9061575.1"/>
    </source>
</evidence>
<reference evidence="1" key="1">
    <citation type="submission" date="2020-11" db="EMBL/GenBank/DDBJ databases">
        <authorList>
            <consortium name="DOE Joint Genome Institute"/>
            <person name="Ahrendt S."/>
            <person name="Riley R."/>
            <person name="Andreopoulos W."/>
            <person name="Labutti K."/>
            <person name="Pangilinan J."/>
            <person name="Ruiz-Duenas F.J."/>
            <person name="Barrasa J.M."/>
            <person name="Sanchez-Garcia M."/>
            <person name="Camarero S."/>
            <person name="Miyauchi S."/>
            <person name="Serrano A."/>
            <person name="Linde D."/>
            <person name="Babiker R."/>
            <person name="Drula E."/>
            <person name="Ayuso-Fernandez I."/>
            <person name="Pacheco R."/>
            <person name="Padilla G."/>
            <person name="Ferreira P."/>
            <person name="Barriuso J."/>
            <person name="Kellner H."/>
            <person name="Castanera R."/>
            <person name="Alfaro M."/>
            <person name="Ramirez L."/>
            <person name="Pisabarro A.G."/>
            <person name="Kuo A."/>
            <person name="Tritt A."/>
            <person name="Lipzen A."/>
            <person name="He G."/>
            <person name="Yan M."/>
            <person name="Ng V."/>
            <person name="Cullen D."/>
            <person name="Martin F."/>
            <person name="Rosso M.-N."/>
            <person name="Henrissat B."/>
            <person name="Hibbett D."/>
            <person name="Martinez A.T."/>
            <person name="Grigoriev I.V."/>
        </authorList>
    </citation>
    <scope>NUCLEOTIDE SEQUENCE</scope>
    <source>
        <strain evidence="1">AH 40177</strain>
    </source>
</reference>
<evidence type="ECO:0000313" key="2">
    <source>
        <dbReference type="Proteomes" id="UP000772434"/>
    </source>
</evidence>
<dbReference type="OrthoDB" id="445007at2759"/>
<sequence length="115" mass="13333">MKLSSQQKEAFERDGFLVLPPISETVSQNIENWANEVKNLPHRPDAWMHYEEVNSAGERILSRTENYADYHQGFNSLFRGPQMTEILETLTGEPMVLFKEKINFKGSCLNCRHCN</sequence>
<dbReference type="Gene3D" id="2.60.120.620">
    <property type="entry name" value="q2cbj1_9rhob like domain"/>
    <property type="match status" value="1"/>
</dbReference>
<keyword evidence="2" id="KW-1185">Reference proteome</keyword>
<gene>
    <name evidence="1" type="ORF">BDP27DRAFT_327686</name>
</gene>